<evidence type="ECO:0000313" key="1">
    <source>
        <dbReference type="EMBL" id="MSU06487.1"/>
    </source>
</evidence>
<gene>
    <name evidence="1" type="ORF">FYJ80_06780</name>
</gene>
<name>A0A7X2TR63_9SPIO</name>
<accession>A0A7X2TR63</accession>
<organism evidence="1 2">
    <name type="scientific">Bullifex porci</name>
    <dbReference type="NCBI Taxonomy" id="2606638"/>
    <lineage>
        <taxon>Bacteria</taxon>
        <taxon>Pseudomonadati</taxon>
        <taxon>Spirochaetota</taxon>
        <taxon>Spirochaetia</taxon>
        <taxon>Spirochaetales</taxon>
        <taxon>Spirochaetaceae</taxon>
        <taxon>Bullifex</taxon>
    </lineage>
</organism>
<proteinExistence type="predicted"/>
<comment type="caution">
    <text evidence="1">The sequence shown here is derived from an EMBL/GenBank/DDBJ whole genome shotgun (WGS) entry which is preliminary data.</text>
</comment>
<keyword evidence="2" id="KW-1185">Reference proteome</keyword>
<dbReference type="EMBL" id="VUNN01000012">
    <property type="protein sequence ID" value="MSU06487.1"/>
    <property type="molecule type" value="Genomic_DNA"/>
</dbReference>
<dbReference type="RefSeq" id="WP_154425461.1">
    <property type="nucleotide sequence ID" value="NZ_VUNN01000012.1"/>
</dbReference>
<protein>
    <submittedName>
        <fullName evidence="1">Uncharacterized protein</fullName>
    </submittedName>
</protein>
<sequence length="91" mass="10566">MNCITKVGDVKTLFFDKAKAELIHENSMRDKITKDEKCKLCAFEEQCAFCPAGCYGEFNELIRTTHICPITRVQSEVALDYWRRIDERVNS</sequence>
<evidence type="ECO:0000313" key="2">
    <source>
        <dbReference type="Proteomes" id="UP000460549"/>
    </source>
</evidence>
<dbReference type="AlphaFoldDB" id="A0A7X2TR63"/>
<dbReference type="Proteomes" id="UP000460549">
    <property type="component" value="Unassembled WGS sequence"/>
</dbReference>
<reference evidence="1 2" key="1">
    <citation type="submission" date="2019-08" db="EMBL/GenBank/DDBJ databases">
        <title>In-depth cultivation of the pig gut microbiome towards novel bacterial diversity and tailored functional studies.</title>
        <authorList>
            <person name="Wylensek D."/>
            <person name="Hitch T.C.A."/>
            <person name="Clavel T."/>
        </authorList>
    </citation>
    <scope>NUCLEOTIDE SEQUENCE [LARGE SCALE GENOMIC DNA]</scope>
    <source>
        <strain evidence="1 2">NM-380-WT-3C1</strain>
    </source>
</reference>